<dbReference type="InterPro" id="IPR001628">
    <property type="entry name" value="Znf_hrmn_rcpt"/>
</dbReference>
<dbReference type="Proteomes" id="UP000024635">
    <property type="component" value="Unassembled WGS sequence"/>
</dbReference>
<evidence type="ECO:0000256" key="9">
    <source>
        <dbReference type="ARBA" id="ARBA00023242"/>
    </source>
</evidence>
<dbReference type="GO" id="GO:0008270">
    <property type="term" value="F:zinc ion binding"/>
    <property type="evidence" value="ECO:0007669"/>
    <property type="project" value="UniProtKB-KW"/>
</dbReference>
<evidence type="ECO:0000256" key="5">
    <source>
        <dbReference type="ARBA" id="ARBA00023015"/>
    </source>
</evidence>
<dbReference type="PRINTS" id="PR00047">
    <property type="entry name" value="STROIDFINGER"/>
</dbReference>
<keyword evidence="5" id="KW-0805">Transcription regulation</keyword>
<dbReference type="PROSITE" id="PS51030">
    <property type="entry name" value="NUCLEAR_REC_DBD_2"/>
    <property type="match status" value="1"/>
</dbReference>
<dbReference type="InterPro" id="IPR013088">
    <property type="entry name" value="Znf_NHR/GATA"/>
</dbReference>
<dbReference type="EMBL" id="JARK01001364">
    <property type="protein sequence ID" value="EYC18336.1"/>
    <property type="molecule type" value="Genomic_DNA"/>
</dbReference>
<protein>
    <recommendedName>
        <fullName evidence="10">Nuclear receptor domain-containing protein</fullName>
    </recommendedName>
</protein>
<dbReference type="SUPFAM" id="SSF57716">
    <property type="entry name" value="Glucocorticoid receptor-like (DNA-binding domain)"/>
    <property type="match status" value="1"/>
</dbReference>
<gene>
    <name evidence="11" type="primary">Acey_s0028.g1800</name>
    <name evidence="11" type="ORF">Y032_0028g1800</name>
</gene>
<keyword evidence="6" id="KW-0238">DNA-binding</keyword>
<reference evidence="12" key="1">
    <citation type="journal article" date="2015" name="Nat. Genet.">
        <title>The genome and transcriptome of the zoonotic hookworm Ancylostoma ceylanicum identify infection-specific gene families.</title>
        <authorList>
            <person name="Schwarz E.M."/>
            <person name="Hu Y."/>
            <person name="Antoshechkin I."/>
            <person name="Miller M.M."/>
            <person name="Sternberg P.W."/>
            <person name="Aroian R.V."/>
        </authorList>
    </citation>
    <scope>NUCLEOTIDE SEQUENCE</scope>
    <source>
        <strain evidence="12">HY135</strain>
    </source>
</reference>
<keyword evidence="2" id="KW-0479">Metal-binding</keyword>
<keyword evidence="3" id="KW-0863">Zinc-finger</keyword>
<feature type="domain" description="Nuclear receptor" evidence="10">
    <location>
        <begin position="69"/>
        <end position="129"/>
    </location>
</feature>
<dbReference type="PANTHER" id="PTHR24083">
    <property type="entry name" value="NUCLEAR HORMONE RECEPTOR"/>
    <property type="match status" value="1"/>
</dbReference>
<dbReference type="Pfam" id="PF00105">
    <property type="entry name" value="zf-C4"/>
    <property type="match status" value="1"/>
</dbReference>
<evidence type="ECO:0000256" key="3">
    <source>
        <dbReference type="ARBA" id="ARBA00022771"/>
    </source>
</evidence>
<name>A0A016UTQ3_9BILA</name>
<dbReference type="GO" id="GO:0003700">
    <property type="term" value="F:DNA-binding transcription factor activity"/>
    <property type="evidence" value="ECO:0007669"/>
    <property type="project" value="InterPro"/>
</dbReference>
<dbReference type="OrthoDB" id="6355676at2759"/>
<dbReference type="Gene3D" id="3.30.50.10">
    <property type="entry name" value="Erythroid Transcription Factor GATA-1, subunit A"/>
    <property type="match status" value="1"/>
</dbReference>
<keyword evidence="9" id="KW-0539">Nucleus</keyword>
<evidence type="ECO:0000313" key="11">
    <source>
        <dbReference type="EMBL" id="EYC18336.1"/>
    </source>
</evidence>
<dbReference type="GO" id="GO:0043565">
    <property type="term" value="F:sequence-specific DNA binding"/>
    <property type="evidence" value="ECO:0007669"/>
    <property type="project" value="InterPro"/>
</dbReference>
<evidence type="ECO:0000259" key="10">
    <source>
        <dbReference type="PROSITE" id="PS51030"/>
    </source>
</evidence>
<dbReference type="SMART" id="SM00399">
    <property type="entry name" value="ZnF_C4"/>
    <property type="match status" value="1"/>
</dbReference>
<dbReference type="AlphaFoldDB" id="A0A016UTQ3"/>
<dbReference type="PROSITE" id="PS00031">
    <property type="entry name" value="NUCLEAR_REC_DBD_1"/>
    <property type="match status" value="1"/>
</dbReference>
<evidence type="ECO:0000313" key="12">
    <source>
        <dbReference type="Proteomes" id="UP000024635"/>
    </source>
</evidence>
<evidence type="ECO:0000256" key="7">
    <source>
        <dbReference type="ARBA" id="ARBA00023163"/>
    </source>
</evidence>
<dbReference type="InterPro" id="IPR050274">
    <property type="entry name" value="Nuclear_hormone_rcpt_NR2"/>
</dbReference>
<accession>A0A016UTQ3</accession>
<evidence type="ECO:0000256" key="1">
    <source>
        <dbReference type="ARBA" id="ARBA00005993"/>
    </source>
</evidence>
<sequence>MTMPRPPLGSEVRVDVVVATPTAPALWNLITTEAAPATAAEAMLATPISMVLYHEISPHNKKREKIPEGTLCVVCADLASGIHYSVPSCNGCKTFFRRALVPFVACVEVVASKNASIWVWIQKFTICEE</sequence>
<evidence type="ECO:0000256" key="8">
    <source>
        <dbReference type="ARBA" id="ARBA00023170"/>
    </source>
</evidence>
<keyword evidence="12" id="KW-1185">Reference proteome</keyword>
<keyword evidence="7" id="KW-0804">Transcription</keyword>
<evidence type="ECO:0000256" key="4">
    <source>
        <dbReference type="ARBA" id="ARBA00022833"/>
    </source>
</evidence>
<evidence type="ECO:0000256" key="6">
    <source>
        <dbReference type="ARBA" id="ARBA00023125"/>
    </source>
</evidence>
<comment type="caution">
    <text evidence="11">The sequence shown here is derived from an EMBL/GenBank/DDBJ whole genome shotgun (WGS) entry which is preliminary data.</text>
</comment>
<organism evidence="11 12">
    <name type="scientific">Ancylostoma ceylanicum</name>
    <dbReference type="NCBI Taxonomy" id="53326"/>
    <lineage>
        <taxon>Eukaryota</taxon>
        <taxon>Metazoa</taxon>
        <taxon>Ecdysozoa</taxon>
        <taxon>Nematoda</taxon>
        <taxon>Chromadorea</taxon>
        <taxon>Rhabditida</taxon>
        <taxon>Rhabditina</taxon>
        <taxon>Rhabditomorpha</taxon>
        <taxon>Strongyloidea</taxon>
        <taxon>Ancylostomatidae</taxon>
        <taxon>Ancylostomatinae</taxon>
        <taxon>Ancylostoma</taxon>
    </lineage>
</organism>
<evidence type="ECO:0000256" key="2">
    <source>
        <dbReference type="ARBA" id="ARBA00022723"/>
    </source>
</evidence>
<comment type="similarity">
    <text evidence="1">Belongs to the nuclear hormone receptor family.</text>
</comment>
<keyword evidence="8" id="KW-0675">Receptor</keyword>
<keyword evidence="4" id="KW-0862">Zinc</keyword>
<proteinExistence type="inferred from homology"/>